<evidence type="ECO:0000313" key="2">
    <source>
        <dbReference type="EMBL" id="KAE8351862.1"/>
    </source>
</evidence>
<sequence>MRRHFRGLIIILLLALAVTGEERDPLHDDFWWFHDCPTYELDQGAEGKDAEATSIVASCKDNAGTLITTKLDLTPCFKFLLKHENRNDPVRIESCLLREPSALGNKEVGCFVFKDGSTNDSDWKTLLYWDNYKKSPLKVKDGVLTCMDD</sequence>
<feature type="chain" id="PRO_5025062514" description="Cyanovirin-N domain-containing protein" evidence="1">
    <location>
        <begin position="21"/>
        <end position="149"/>
    </location>
</feature>
<reference evidence="3" key="1">
    <citation type="submission" date="2019-04" db="EMBL/GenBank/DDBJ databases">
        <title>Friends and foes A comparative genomics studyof 23 Aspergillus species from section Flavi.</title>
        <authorList>
            <consortium name="DOE Joint Genome Institute"/>
            <person name="Kjaerbolling I."/>
            <person name="Vesth T."/>
            <person name="Frisvad J.C."/>
            <person name="Nybo J.L."/>
            <person name="Theobald S."/>
            <person name="Kildgaard S."/>
            <person name="Isbrandt T."/>
            <person name="Kuo A."/>
            <person name="Sato A."/>
            <person name="Lyhne E.K."/>
            <person name="Kogle M.E."/>
            <person name="Wiebenga A."/>
            <person name="Kun R.S."/>
            <person name="Lubbers R.J."/>
            <person name="Makela M.R."/>
            <person name="Barry K."/>
            <person name="Chovatia M."/>
            <person name="Clum A."/>
            <person name="Daum C."/>
            <person name="Haridas S."/>
            <person name="He G."/>
            <person name="LaButti K."/>
            <person name="Lipzen A."/>
            <person name="Mondo S."/>
            <person name="Riley R."/>
            <person name="Salamov A."/>
            <person name="Simmons B.A."/>
            <person name="Magnuson J.K."/>
            <person name="Henrissat B."/>
            <person name="Mortensen U.H."/>
            <person name="Larsen T.O."/>
            <person name="Devries R.P."/>
            <person name="Grigoriev I.V."/>
            <person name="Machida M."/>
            <person name="Baker S.E."/>
            <person name="Andersen M.R."/>
        </authorList>
    </citation>
    <scope>NUCLEOTIDE SEQUENCE [LARGE SCALE GENOMIC DNA]</scope>
    <source>
        <strain evidence="3">CBS 553.77</strain>
    </source>
</reference>
<organism evidence="2 3">
    <name type="scientific">Aspergillus coremiiformis</name>
    <dbReference type="NCBI Taxonomy" id="138285"/>
    <lineage>
        <taxon>Eukaryota</taxon>
        <taxon>Fungi</taxon>
        <taxon>Dikarya</taxon>
        <taxon>Ascomycota</taxon>
        <taxon>Pezizomycotina</taxon>
        <taxon>Eurotiomycetes</taxon>
        <taxon>Eurotiomycetidae</taxon>
        <taxon>Eurotiales</taxon>
        <taxon>Aspergillaceae</taxon>
        <taxon>Aspergillus</taxon>
        <taxon>Aspergillus subgen. Circumdati</taxon>
    </lineage>
</organism>
<gene>
    <name evidence="2" type="ORF">BDV28DRAFT_149564</name>
</gene>
<evidence type="ECO:0008006" key="4">
    <source>
        <dbReference type="Google" id="ProtNLM"/>
    </source>
</evidence>
<dbReference type="EMBL" id="ML739151">
    <property type="protein sequence ID" value="KAE8351862.1"/>
    <property type="molecule type" value="Genomic_DNA"/>
</dbReference>
<dbReference type="AlphaFoldDB" id="A0A5N6Z2H0"/>
<feature type="signal peptide" evidence="1">
    <location>
        <begin position="1"/>
        <end position="20"/>
    </location>
</feature>
<evidence type="ECO:0000313" key="3">
    <source>
        <dbReference type="Proteomes" id="UP000327118"/>
    </source>
</evidence>
<proteinExistence type="predicted"/>
<name>A0A5N6Z2H0_9EURO</name>
<accession>A0A5N6Z2H0</accession>
<keyword evidence="1" id="KW-0732">Signal</keyword>
<dbReference type="Proteomes" id="UP000327118">
    <property type="component" value="Unassembled WGS sequence"/>
</dbReference>
<keyword evidence="3" id="KW-1185">Reference proteome</keyword>
<protein>
    <recommendedName>
        <fullName evidence="4">Cyanovirin-N domain-containing protein</fullName>
    </recommendedName>
</protein>
<evidence type="ECO:0000256" key="1">
    <source>
        <dbReference type="SAM" id="SignalP"/>
    </source>
</evidence>